<reference evidence="3 4" key="1">
    <citation type="submission" date="2018-08" db="EMBL/GenBank/DDBJ databases">
        <title>Bacillus chawlae sp. nov., Bacillus glennii sp. nov., and Bacillus saganii sp. nov. Isolated from the Vehicle Assembly Building at Kennedy Space Center where the Viking Spacecraft were Assembled.</title>
        <authorList>
            <person name="Seuylemezian A."/>
            <person name="Vaishampayan P."/>
        </authorList>
    </citation>
    <scope>NUCLEOTIDE SEQUENCE [LARGE SCALE GENOMIC DNA]</scope>
    <source>
        <strain evidence="3 4">V47-23a</strain>
    </source>
</reference>
<dbReference type="InterPro" id="IPR036661">
    <property type="entry name" value="Luciferase-like_sf"/>
</dbReference>
<dbReference type="InterPro" id="IPR050766">
    <property type="entry name" value="Bact_Lucif_Oxidored"/>
</dbReference>
<name>A0A372LRT7_9BACI</name>
<dbReference type="Proteomes" id="UP000264541">
    <property type="component" value="Unassembled WGS sequence"/>
</dbReference>
<evidence type="ECO:0000256" key="1">
    <source>
        <dbReference type="ARBA" id="ARBA00007789"/>
    </source>
</evidence>
<evidence type="ECO:0000313" key="4">
    <source>
        <dbReference type="Proteomes" id="UP000264541"/>
    </source>
</evidence>
<dbReference type="Pfam" id="PF00296">
    <property type="entry name" value="Bac_luciferase"/>
    <property type="match status" value="1"/>
</dbReference>
<dbReference type="InterPro" id="IPR019949">
    <property type="entry name" value="CmoO-like"/>
</dbReference>
<keyword evidence="4" id="KW-1185">Reference proteome</keyword>
<dbReference type="GO" id="GO:0005829">
    <property type="term" value="C:cytosol"/>
    <property type="evidence" value="ECO:0007669"/>
    <property type="project" value="TreeGrafter"/>
</dbReference>
<dbReference type="GO" id="GO:0016705">
    <property type="term" value="F:oxidoreductase activity, acting on paired donors, with incorporation or reduction of molecular oxygen"/>
    <property type="evidence" value="ECO:0007669"/>
    <property type="project" value="InterPro"/>
</dbReference>
<comment type="similarity">
    <text evidence="1">To bacterial alkanal monooxygenase alpha and beta chains.</text>
</comment>
<dbReference type="InterPro" id="IPR011251">
    <property type="entry name" value="Luciferase-like_dom"/>
</dbReference>
<protein>
    <submittedName>
        <fullName evidence="3">LLM class flavin-dependent oxidoreductase</fullName>
    </submittedName>
</protein>
<dbReference type="RefSeq" id="WP_117325143.1">
    <property type="nucleotide sequence ID" value="NZ_QVTE01000008.1"/>
</dbReference>
<dbReference type="SUPFAM" id="SSF51679">
    <property type="entry name" value="Bacterial luciferase-like"/>
    <property type="match status" value="1"/>
</dbReference>
<sequence length="335" mass="37046">MKLSVLDQSPISRGSNARTALKNTLKLTHLTEELGFARFWVAEHHNTNGLASTSPEVLISHIASQTSKIRVGSGGVLLPQYSPFKVAENFKTLEALFPNRIDIGIGRSPGGSSSTRLALTDSLRKSLNEFPRQLRDLKGYLTDTLPEGHPYAEVKATPITDSTPEMWLLGTSHRGARVAAENGIAFTFGHFINPSSGQRATEEYFSGFTPSLNLSRPKMNVCIFVVCADTEHEAEELAISQDIWLLNIGKGSDSTIPSIVDAKRTTLSLDDQDIIQQNRKRTIIGTPDKVKEELSLLSEIYRTEEFMVITNTFDFEARKHSYKLLAEAILGQNNL</sequence>
<dbReference type="PANTHER" id="PTHR30137:SF19">
    <property type="entry name" value="LUCIFERASE-LIKE MONOOXYGENASE"/>
    <property type="match status" value="1"/>
</dbReference>
<proteinExistence type="predicted"/>
<dbReference type="PANTHER" id="PTHR30137">
    <property type="entry name" value="LUCIFERASE-LIKE MONOOXYGENASE"/>
    <property type="match status" value="1"/>
</dbReference>
<dbReference type="OrthoDB" id="9780518at2"/>
<dbReference type="EMBL" id="QVTE01000008">
    <property type="protein sequence ID" value="RFU70915.1"/>
    <property type="molecule type" value="Genomic_DNA"/>
</dbReference>
<gene>
    <name evidence="3" type="ORF">D0469_02900</name>
</gene>
<evidence type="ECO:0000259" key="2">
    <source>
        <dbReference type="Pfam" id="PF00296"/>
    </source>
</evidence>
<dbReference type="NCBIfam" id="TIGR03558">
    <property type="entry name" value="oxido_grp_1"/>
    <property type="match status" value="1"/>
</dbReference>
<evidence type="ECO:0000313" key="3">
    <source>
        <dbReference type="EMBL" id="RFU70915.1"/>
    </source>
</evidence>
<accession>A0A372LRT7</accession>
<organism evidence="3 4">
    <name type="scientific">Peribacillus saganii</name>
    <dbReference type="NCBI Taxonomy" id="2303992"/>
    <lineage>
        <taxon>Bacteria</taxon>
        <taxon>Bacillati</taxon>
        <taxon>Bacillota</taxon>
        <taxon>Bacilli</taxon>
        <taxon>Bacillales</taxon>
        <taxon>Bacillaceae</taxon>
        <taxon>Peribacillus</taxon>
    </lineage>
</organism>
<dbReference type="Gene3D" id="3.20.20.30">
    <property type="entry name" value="Luciferase-like domain"/>
    <property type="match status" value="1"/>
</dbReference>
<dbReference type="AlphaFoldDB" id="A0A372LRT7"/>
<dbReference type="FunFam" id="3.20.20.30:FF:000002">
    <property type="entry name" value="LLM class flavin-dependent oxidoreductase"/>
    <property type="match status" value="1"/>
</dbReference>
<feature type="domain" description="Luciferase-like" evidence="2">
    <location>
        <begin position="1"/>
        <end position="296"/>
    </location>
</feature>
<comment type="caution">
    <text evidence="3">The sequence shown here is derived from an EMBL/GenBank/DDBJ whole genome shotgun (WGS) entry which is preliminary data.</text>
</comment>